<evidence type="ECO:0000256" key="6">
    <source>
        <dbReference type="ARBA" id="ARBA00048348"/>
    </source>
</evidence>
<keyword evidence="3 7" id="KW-0479">Metal-binding</keyword>
<evidence type="ECO:0000256" key="7">
    <source>
        <dbReference type="PIRSR" id="PIRSR601765-1"/>
    </source>
</evidence>
<protein>
    <recommendedName>
        <fullName evidence="2">carbonic anhydrase</fullName>
        <ecNumber evidence="2">4.2.1.1</ecNumber>
    </recommendedName>
</protein>
<evidence type="ECO:0000256" key="4">
    <source>
        <dbReference type="ARBA" id="ARBA00022833"/>
    </source>
</evidence>
<name>A0A1G7EMA9_PSEOR</name>
<dbReference type="SUPFAM" id="SSF53056">
    <property type="entry name" value="beta-carbonic anhydrase, cab"/>
    <property type="match status" value="1"/>
</dbReference>
<dbReference type="InterPro" id="IPR036874">
    <property type="entry name" value="Carbonic_anhydrase_sf"/>
</dbReference>
<dbReference type="PANTHER" id="PTHR43175:SF3">
    <property type="entry name" value="CARBON DISULFIDE HYDROLASE"/>
    <property type="match status" value="1"/>
</dbReference>
<proteinExistence type="inferred from homology"/>
<dbReference type="AlphaFoldDB" id="A0A1G7EMA9"/>
<evidence type="ECO:0000256" key="3">
    <source>
        <dbReference type="ARBA" id="ARBA00022723"/>
    </source>
</evidence>
<accession>A0A1G7EMA9</accession>
<sequence length="196" mass="21344">MAGVSGGGDAFGADQWFIARMSTELGPEGGNEELLRRYEAGGGHLAAANAEGLAVPPSLKIAIVTCMDSRIDVFALFGMALGEAHVLRNAGGVVTDDVIRSLTISQRKLHTRDVLLVQHSGCGLATFTDEEFSEELAEETGIRPPWRTHAFHDPVVSVRRGIRQLRHDPFLHPDTRVRGFVLDIETFNLDEVESPD</sequence>
<dbReference type="Gene3D" id="3.40.1050.10">
    <property type="entry name" value="Carbonic anhydrase"/>
    <property type="match status" value="1"/>
</dbReference>
<dbReference type="EC" id="4.2.1.1" evidence="2"/>
<evidence type="ECO:0000256" key="1">
    <source>
        <dbReference type="ARBA" id="ARBA00006217"/>
    </source>
</evidence>
<dbReference type="SMART" id="SM00947">
    <property type="entry name" value="Pro_CA"/>
    <property type="match status" value="1"/>
</dbReference>
<dbReference type="EMBL" id="FNBE01000001">
    <property type="protein sequence ID" value="SDE64771.1"/>
    <property type="molecule type" value="Genomic_DNA"/>
</dbReference>
<keyword evidence="9" id="KW-1185">Reference proteome</keyword>
<gene>
    <name evidence="8" type="ORF">SAMN05216377_101422</name>
</gene>
<comment type="function">
    <text evidence="5">Catalyzes the reversible hydration of carbon dioxide to form bicarbonate.</text>
</comment>
<comment type="cofactor">
    <cofactor evidence="7">
        <name>Zn(2+)</name>
        <dbReference type="ChEBI" id="CHEBI:29105"/>
    </cofactor>
    <text evidence="7">Binds 1 zinc ion per subunit.</text>
</comment>
<dbReference type="PANTHER" id="PTHR43175">
    <property type="entry name" value="CARBONIC ANHYDRASE"/>
    <property type="match status" value="1"/>
</dbReference>
<dbReference type="GO" id="GO:0008270">
    <property type="term" value="F:zinc ion binding"/>
    <property type="evidence" value="ECO:0007669"/>
    <property type="project" value="InterPro"/>
</dbReference>
<evidence type="ECO:0000256" key="5">
    <source>
        <dbReference type="ARBA" id="ARBA00024993"/>
    </source>
</evidence>
<dbReference type="InterPro" id="IPR001765">
    <property type="entry name" value="Carbonic_anhydrase"/>
</dbReference>
<reference evidence="8 9" key="1">
    <citation type="submission" date="2016-10" db="EMBL/GenBank/DDBJ databases">
        <authorList>
            <person name="de Groot N.N."/>
        </authorList>
    </citation>
    <scope>NUCLEOTIDE SEQUENCE [LARGE SCALE GENOMIC DNA]</scope>
    <source>
        <strain evidence="8 9">CGMCC 4.3143</strain>
    </source>
</reference>
<evidence type="ECO:0000313" key="8">
    <source>
        <dbReference type="EMBL" id="SDE64771.1"/>
    </source>
</evidence>
<dbReference type="Proteomes" id="UP000198967">
    <property type="component" value="Unassembled WGS sequence"/>
</dbReference>
<feature type="binding site" evidence="7">
    <location>
        <position position="66"/>
    </location>
    <ligand>
        <name>Zn(2+)</name>
        <dbReference type="ChEBI" id="CHEBI:29105"/>
    </ligand>
</feature>
<dbReference type="CDD" id="cd03379">
    <property type="entry name" value="beta_CA_cladeD"/>
    <property type="match status" value="1"/>
</dbReference>
<comment type="catalytic activity">
    <reaction evidence="6">
        <text>hydrogencarbonate + H(+) = CO2 + H2O</text>
        <dbReference type="Rhea" id="RHEA:10748"/>
        <dbReference type="ChEBI" id="CHEBI:15377"/>
        <dbReference type="ChEBI" id="CHEBI:15378"/>
        <dbReference type="ChEBI" id="CHEBI:16526"/>
        <dbReference type="ChEBI" id="CHEBI:17544"/>
        <dbReference type="EC" id="4.2.1.1"/>
    </reaction>
</comment>
<comment type="similarity">
    <text evidence="1">Belongs to the beta-class carbonic anhydrase family.</text>
</comment>
<evidence type="ECO:0000256" key="2">
    <source>
        <dbReference type="ARBA" id="ARBA00012925"/>
    </source>
</evidence>
<dbReference type="GO" id="GO:0004089">
    <property type="term" value="F:carbonate dehydratase activity"/>
    <property type="evidence" value="ECO:0007669"/>
    <property type="project" value="UniProtKB-EC"/>
</dbReference>
<feature type="binding site" evidence="7">
    <location>
        <position position="68"/>
    </location>
    <ligand>
        <name>Zn(2+)</name>
        <dbReference type="ChEBI" id="CHEBI:29105"/>
    </ligand>
</feature>
<feature type="binding site" evidence="7">
    <location>
        <position position="119"/>
    </location>
    <ligand>
        <name>Zn(2+)</name>
        <dbReference type="ChEBI" id="CHEBI:29105"/>
    </ligand>
</feature>
<dbReference type="Pfam" id="PF00484">
    <property type="entry name" value="Pro_CA"/>
    <property type="match status" value="1"/>
</dbReference>
<dbReference type="STRING" id="366584.SAMN05216377_101422"/>
<evidence type="ECO:0000313" key="9">
    <source>
        <dbReference type="Proteomes" id="UP000198967"/>
    </source>
</evidence>
<feature type="binding site" evidence="7">
    <location>
        <position position="122"/>
    </location>
    <ligand>
        <name>Zn(2+)</name>
        <dbReference type="ChEBI" id="CHEBI:29105"/>
    </ligand>
</feature>
<keyword evidence="4 7" id="KW-0862">Zinc</keyword>
<organism evidence="8 9">
    <name type="scientific">Pseudonocardia oroxyli</name>
    <dbReference type="NCBI Taxonomy" id="366584"/>
    <lineage>
        <taxon>Bacteria</taxon>
        <taxon>Bacillati</taxon>
        <taxon>Actinomycetota</taxon>
        <taxon>Actinomycetes</taxon>
        <taxon>Pseudonocardiales</taxon>
        <taxon>Pseudonocardiaceae</taxon>
        <taxon>Pseudonocardia</taxon>
    </lineage>
</organism>